<feature type="signal peptide" evidence="10">
    <location>
        <begin position="1"/>
        <end position="25"/>
    </location>
</feature>
<keyword evidence="14" id="KW-1185">Reference proteome</keyword>
<evidence type="ECO:0000256" key="10">
    <source>
        <dbReference type="SAM" id="SignalP"/>
    </source>
</evidence>
<evidence type="ECO:0000256" key="4">
    <source>
        <dbReference type="ARBA" id="ARBA00022692"/>
    </source>
</evidence>
<dbReference type="GO" id="GO:0009279">
    <property type="term" value="C:cell outer membrane"/>
    <property type="evidence" value="ECO:0007669"/>
    <property type="project" value="UniProtKB-SubCell"/>
</dbReference>
<evidence type="ECO:0000313" key="14">
    <source>
        <dbReference type="Proteomes" id="UP000007721"/>
    </source>
</evidence>
<feature type="chain" id="PRO_5002888786" description="Translocation and assembly module subunit TamA" evidence="10">
    <location>
        <begin position="26"/>
        <end position="585"/>
    </location>
</feature>
<dbReference type="OrthoDB" id="9814535at2"/>
<dbReference type="PANTHER" id="PTHR12815">
    <property type="entry name" value="SORTING AND ASSEMBLY MACHINERY SAMM50 PROTEIN FAMILY MEMBER"/>
    <property type="match status" value="1"/>
</dbReference>
<dbReference type="InterPro" id="IPR000184">
    <property type="entry name" value="Bac_surfAg_D15"/>
</dbReference>
<dbReference type="Pfam" id="PF17243">
    <property type="entry name" value="POTRA_TamA_1"/>
    <property type="match status" value="1"/>
</dbReference>
<organism evidence="13 14">
    <name type="scientific">Geotalea daltonii (strain DSM 22248 / JCM 15807 / FRC-32)</name>
    <name type="common">Geobacter daltonii</name>
    <dbReference type="NCBI Taxonomy" id="316067"/>
    <lineage>
        <taxon>Bacteria</taxon>
        <taxon>Pseudomonadati</taxon>
        <taxon>Thermodesulfobacteriota</taxon>
        <taxon>Desulfuromonadia</taxon>
        <taxon>Geobacterales</taxon>
        <taxon>Geobacteraceae</taxon>
        <taxon>Geotalea</taxon>
    </lineage>
</organism>
<keyword evidence="7" id="KW-0998">Cell outer membrane</keyword>
<evidence type="ECO:0000256" key="8">
    <source>
        <dbReference type="ARBA" id="ARBA00033063"/>
    </source>
</evidence>
<evidence type="ECO:0000256" key="6">
    <source>
        <dbReference type="ARBA" id="ARBA00023136"/>
    </source>
</evidence>
<dbReference type="eggNOG" id="COG0729">
    <property type="taxonomic scope" value="Bacteria"/>
</dbReference>
<feature type="domain" description="TamA POTRA" evidence="12">
    <location>
        <begin position="30"/>
        <end position="107"/>
    </location>
</feature>
<keyword evidence="5 10" id="KW-0732">Signal</keyword>
<evidence type="ECO:0000256" key="5">
    <source>
        <dbReference type="ARBA" id="ARBA00022729"/>
    </source>
</evidence>
<dbReference type="Gene3D" id="2.40.160.50">
    <property type="entry name" value="membrane protein fhac: a member of the omp85/tpsb transporter family"/>
    <property type="match status" value="1"/>
</dbReference>
<comment type="subunit">
    <text evidence="9">Interacts with TamB to form the translocation and assembly module (TAM).</text>
</comment>
<evidence type="ECO:0000259" key="11">
    <source>
        <dbReference type="Pfam" id="PF01103"/>
    </source>
</evidence>
<dbReference type="EMBL" id="CP001390">
    <property type="protein sequence ID" value="ACM18718.1"/>
    <property type="molecule type" value="Genomic_DNA"/>
</dbReference>
<dbReference type="GO" id="GO:0009306">
    <property type="term" value="P:protein secretion"/>
    <property type="evidence" value="ECO:0007669"/>
    <property type="project" value="TreeGrafter"/>
</dbReference>
<dbReference type="PANTHER" id="PTHR12815:SF47">
    <property type="entry name" value="TRANSLOCATION AND ASSEMBLY MODULE SUBUNIT TAMA"/>
    <property type="match status" value="1"/>
</dbReference>
<keyword evidence="6" id="KW-0472">Membrane</keyword>
<evidence type="ECO:0000259" key="12">
    <source>
        <dbReference type="Pfam" id="PF17243"/>
    </source>
</evidence>
<dbReference type="KEGG" id="geo:Geob_0347"/>
<accession>B9LYY6</accession>
<proteinExistence type="inferred from homology"/>
<dbReference type="STRING" id="316067.Geob_0347"/>
<evidence type="ECO:0000256" key="7">
    <source>
        <dbReference type="ARBA" id="ARBA00023237"/>
    </source>
</evidence>
<dbReference type="InterPro" id="IPR039910">
    <property type="entry name" value="D15-like"/>
</dbReference>
<dbReference type="RefSeq" id="WP_012645447.1">
    <property type="nucleotide sequence ID" value="NC_011979.1"/>
</dbReference>
<evidence type="ECO:0000313" key="13">
    <source>
        <dbReference type="EMBL" id="ACM18718.1"/>
    </source>
</evidence>
<feature type="domain" description="Bacterial surface antigen (D15)" evidence="11">
    <location>
        <begin position="318"/>
        <end position="583"/>
    </location>
</feature>
<dbReference type="InterPro" id="IPR035243">
    <property type="entry name" value="TamA_POTRA_Dom_1"/>
</dbReference>
<evidence type="ECO:0000256" key="1">
    <source>
        <dbReference type="ARBA" id="ARBA00004442"/>
    </source>
</evidence>
<comment type="similarity">
    <text evidence="2">Belongs to the TamA family.</text>
</comment>
<dbReference type="AlphaFoldDB" id="B9LYY6"/>
<dbReference type="GO" id="GO:0097347">
    <property type="term" value="C:TAM protein secretion complex"/>
    <property type="evidence" value="ECO:0007669"/>
    <property type="project" value="TreeGrafter"/>
</dbReference>
<evidence type="ECO:0000256" key="3">
    <source>
        <dbReference type="ARBA" id="ARBA00015419"/>
    </source>
</evidence>
<dbReference type="HOGENOM" id="CLU_018618_1_0_7"/>
<keyword evidence="4" id="KW-0812">Transmembrane</keyword>
<dbReference type="Gene3D" id="3.10.20.310">
    <property type="entry name" value="membrane protein fhac"/>
    <property type="match status" value="3"/>
</dbReference>
<name>B9LYY6_GEODF</name>
<protein>
    <recommendedName>
        <fullName evidence="3">Translocation and assembly module subunit TamA</fullName>
    </recommendedName>
    <alternativeName>
        <fullName evidence="8">Autotransporter assembly factor TamA</fullName>
    </alternativeName>
</protein>
<evidence type="ECO:0000256" key="9">
    <source>
        <dbReference type="ARBA" id="ARBA00093548"/>
    </source>
</evidence>
<dbReference type="Proteomes" id="UP000007721">
    <property type="component" value="Chromosome"/>
</dbReference>
<dbReference type="Pfam" id="PF01103">
    <property type="entry name" value="Omp85"/>
    <property type="match status" value="1"/>
</dbReference>
<reference evidence="13 14" key="1">
    <citation type="submission" date="2009-01" db="EMBL/GenBank/DDBJ databases">
        <title>Complete sequence of Geobacter sp. FRC-32.</title>
        <authorList>
            <consortium name="US DOE Joint Genome Institute"/>
            <person name="Lucas S."/>
            <person name="Copeland A."/>
            <person name="Lapidus A."/>
            <person name="Glavina del Rio T."/>
            <person name="Dalin E."/>
            <person name="Tice H."/>
            <person name="Bruce D."/>
            <person name="Goodwin L."/>
            <person name="Pitluck S."/>
            <person name="Saunders E."/>
            <person name="Brettin T."/>
            <person name="Detter J.C."/>
            <person name="Han C."/>
            <person name="Larimer F."/>
            <person name="Land M."/>
            <person name="Hauser L."/>
            <person name="Kyrpides N."/>
            <person name="Ovchinnikova G."/>
            <person name="Kostka J."/>
            <person name="Richardson P."/>
        </authorList>
    </citation>
    <scope>NUCLEOTIDE SEQUENCE [LARGE SCALE GENOMIC DNA]</scope>
    <source>
        <strain evidence="14">DSM 22248 / JCM 15807 / FRC-32</strain>
    </source>
</reference>
<sequence length="585" mass="65148">MGNKGAYLIAMLIALLAFLPPVSMAAESVEIVVTGVEDEARTNVQEALALPPGMVREGKVDRLWLERFARQAPDRVRTALQPFGYYNAQVETNLSEERGYFRLMAQVSLGEPVRISALDVALTGAGAGEGRLKDLVDVFPLEKGDILLQQPYDQAKGGLEAAAEELGFLDARFTAHEIRIDPPRTSARIRLVMDTGERYFFDGATIEGAPDYPESFLRRYLSFKSGEPFSYSRLGQTQLNFNNSERFKEIVVTPHKEEAANNTIPVSVQLKQAYRRSLRPGLGYGTDTGGRFSLRYRDLNMLHRGHEYYANLFISQRLQGFASGYVIPDADDIRSSTSLQLNLQREETTYVSRLVALELDKNRSFGRGELGTAYIRLQRESFTIGSENSSSRLVLPGLRFTKDHYGDLIRPERGFRYFFDVRGTHQLIGSDVGLIQLITEGSDLMPLPWRLSLHTRAKVGLTLLNDPMADLPASLRFFAGGDQSVRGYSYKSLGPRDATGEVVGGRHLLVGSIELERALFKDWGLSVFYDIGNAFNSFTSVKLYSGAGVGVHYYTRVGVVNLSIARQLGVDNPAFHIHFTIGLEL</sequence>
<comment type="subcellular location">
    <subcellularLocation>
        <location evidence="1">Cell outer membrane</location>
    </subcellularLocation>
</comment>
<gene>
    <name evidence="13" type="ordered locus">Geob_0347</name>
</gene>
<evidence type="ECO:0000256" key="2">
    <source>
        <dbReference type="ARBA" id="ARBA00010248"/>
    </source>
</evidence>